<dbReference type="Pfam" id="PF25043">
    <property type="entry name" value="DUF7788"/>
    <property type="match status" value="1"/>
</dbReference>
<dbReference type="PANTHER" id="PTHR31373:SF25">
    <property type="entry name" value="OS02G0179600 PROTEIN"/>
    <property type="match status" value="1"/>
</dbReference>
<dbReference type="Gene3D" id="3.40.50.410">
    <property type="entry name" value="von Willebrand factor, type A domain"/>
    <property type="match status" value="1"/>
</dbReference>
<dbReference type="InterPro" id="IPR036465">
    <property type="entry name" value="vWFA_dom_sf"/>
</dbReference>
<proteinExistence type="predicted"/>
<reference evidence="3" key="1">
    <citation type="journal article" date="2019" name="MBio">
        <title>Virus Genomes from Deep Sea Sediments Expand the Ocean Megavirome and Support Independent Origins of Viral Gigantism.</title>
        <authorList>
            <person name="Backstrom D."/>
            <person name="Yutin N."/>
            <person name="Jorgensen S.L."/>
            <person name="Dharamshi J."/>
            <person name="Homa F."/>
            <person name="Zaremba-Niedwiedzka K."/>
            <person name="Spang A."/>
            <person name="Wolf Y.I."/>
            <person name="Koonin E.V."/>
            <person name="Ettema T.J."/>
        </authorList>
    </citation>
    <scope>NUCLEOTIDE SEQUENCE</scope>
</reference>
<dbReference type="InterPro" id="IPR058580">
    <property type="entry name" value="DUF2828"/>
</dbReference>
<sequence>MEEFYLIDSPTQCQSDIVNIDISGWPEIDLYSHWHRKISYSDLSVLLERSWEKSPYDTLKLLFHLRNCHGGKGERHQFYQGVKWFMKNHPNQILANFNLLPQFGYWKDLLNIWDSGNELLRAYIVYTFCQQLKKDYQCNQEISIAAKWAPTENGAADREWGFVGLFCEQLGWSRKLYRQRISKLRNDLNVTERLASDRRWGEIDFPDIPAKSRLVFHETLQRYCGKRYQKWCAEKSIVYEKSAYDTMAILRTGNESKIADSEWNAYTYSFDYSFGNTICVCDTSPSMDSSFSHSPINVAMALTLLISSKSDELFKDKVITFNSNPKFVKITGDTPTEKVHCLKNISWGHSLNLKAIHELLIKTKTIPRQIFIFTDDNFSSSQFPHNFQQDYANILKEYASAGLTPPEHIFYWNLGGRWGSCSYNLDYHDMGLIIINGFTNELFNTITKTGHVYPWLMLKSLLASMAYSKIRLV</sequence>
<evidence type="ECO:0000259" key="1">
    <source>
        <dbReference type="Pfam" id="PF11443"/>
    </source>
</evidence>
<evidence type="ECO:0000313" key="3">
    <source>
        <dbReference type="EMBL" id="QBK88188.1"/>
    </source>
</evidence>
<protein>
    <recommendedName>
        <fullName evidence="4">DUF2828 family protein</fullName>
    </recommendedName>
</protein>
<dbReference type="PANTHER" id="PTHR31373">
    <property type="entry name" value="OS06G0652100 PROTEIN"/>
    <property type="match status" value="1"/>
</dbReference>
<evidence type="ECO:0000259" key="2">
    <source>
        <dbReference type="Pfam" id="PF25043"/>
    </source>
</evidence>
<gene>
    <name evidence="3" type="ORF">LCMAC202_05500</name>
</gene>
<organism evidence="3">
    <name type="scientific">Marseillevirus LCMAC202</name>
    <dbReference type="NCBI Taxonomy" id="2506606"/>
    <lineage>
        <taxon>Viruses</taxon>
        <taxon>Varidnaviria</taxon>
        <taxon>Bamfordvirae</taxon>
        <taxon>Nucleocytoviricota</taxon>
        <taxon>Megaviricetes</taxon>
        <taxon>Pimascovirales</taxon>
        <taxon>Pimascovirales incertae sedis</taxon>
        <taxon>Marseilleviridae</taxon>
    </lineage>
</organism>
<name>A0A481YYB8_9VIRU</name>
<dbReference type="InterPro" id="IPR056690">
    <property type="entry name" value="DUF7788"/>
</dbReference>
<dbReference type="Pfam" id="PF11443">
    <property type="entry name" value="DUF2828"/>
    <property type="match status" value="1"/>
</dbReference>
<dbReference type="EMBL" id="MK500378">
    <property type="protein sequence ID" value="QBK88188.1"/>
    <property type="molecule type" value="Genomic_DNA"/>
</dbReference>
<feature type="domain" description="DUF2828" evidence="1">
    <location>
        <begin position="23"/>
        <end position="112"/>
    </location>
</feature>
<accession>A0A481YYB8</accession>
<feature type="domain" description="DUF7788" evidence="2">
    <location>
        <begin position="276"/>
        <end position="450"/>
    </location>
</feature>
<evidence type="ECO:0008006" key="4">
    <source>
        <dbReference type="Google" id="ProtNLM"/>
    </source>
</evidence>
<dbReference type="InterPro" id="IPR011205">
    <property type="entry name" value="UCP015417_vWA"/>
</dbReference>